<evidence type="ECO:0000256" key="1">
    <source>
        <dbReference type="ARBA" id="ARBA00022603"/>
    </source>
</evidence>
<dbReference type="EMBL" id="JARLKZ010000003">
    <property type="protein sequence ID" value="MEC0239136.1"/>
    <property type="molecule type" value="Genomic_DNA"/>
</dbReference>
<keyword evidence="3" id="KW-0694">RNA-binding</keyword>
<dbReference type="PROSITE" id="PS51165">
    <property type="entry name" value="THUMP"/>
    <property type="match status" value="1"/>
</dbReference>
<reference evidence="5 6" key="1">
    <citation type="submission" date="2023-03" db="EMBL/GenBank/DDBJ databases">
        <title>Bacillus Genome Sequencing.</title>
        <authorList>
            <person name="Dunlap C."/>
        </authorList>
    </citation>
    <scope>NUCLEOTIDE SEQUENCE [LARGE SCALE GENOMIC DNA]</scope>
    <source>
        <strain evidence="5 6">BD-525</strain>
    </source>
</reference>
<dbReference type="PANTHER" id="PTHR47313:SF1">
    <property type="entry name" value="RIBOSOMAL RNA LARGE SUBUNIT METHYLTRANSFERASE K_L"/>
    <property type="match status" value="1"/>
</dbReference>
<proteinExistence type="predicted"/>
<dbReference type="PANTHER" id="PTHR47313">
    <property type="entry name" value="RIBOSOMAL RNA LARGE SUBUNIT METHYLTRANSFERASE K/L"/>
    <property type="match status" value="1"/>
</dbReference>
<keyword evidence="2" id="KW-0808">Transferase</keyword>
<dbReference type="Pfam" id="PF02926">
    <property type="entry name" value="THUMP"/>
    <property type="match status" value="1"/>
</dbReference>
<keyword evidence="6" id="KW-1185">Reference proteome</keyword>
<dbReference type="GO" id="GO:0032259">
    <property type="term" value="P:methylation"/>
    <property type="evidence" value="ECO:0007669"/>
    <property type="project" value="UniProtKB-KW"/>
</dbReference>
<evidence type="ECO:0000313" key="6">
    <source>
        <dbReference type="Proteomes" id="UP001344632"/>
    </source>
</evidence>
<accession>A0ABU6GHD2</accession>
<dbReference type="PROSITE" id="PS00092">
    <property type="entry name" value="N6_MTASE"/>
    <property type="match status" value="1"/>
</dbReference>
<dbReference type="RefSeq" id="WP_326086080.1">
    <property type="nucleotide sequence ID" value="NZ_JARLKZ010000003.1"/>
</dbReference>
<dbReference type="Gene3D" id="3.30.2130.30">
    <property type="match status" value="1"/>
</dbReference>
<comment type="caution">
    <text evidence="5">The sequence shown here is derived from an EMBL/GenBank/DDBJ whole genome shotgun (WGS) entry which is preliminary data.</text>
</comment>
<feature type="domain" description="THUMP" evidence="4">
    <location>
        <begin position="45"/>
        <end position="155"/>
    </location>
</feature>
<dbReference type="InterPro" id="IPR002052">
    <property type="entry name" value="DNA_methylase_N6_adenine_CS"/>
</dbReference>
<name>A0ABU6GHD2_9BACL</name>
<dbReference type="Proteomes" id="UP001344632">
    <property type="component" value="Unassembled WGS sequence"/>
</dbReference>
<gene>
    <name evidence="5" type="ORF">P4H66_04530</name>
</gene>
<evidence type="ECO:0000256" key="3">
    <source>
        <dbReference type="PROSITE-ProRule" id="PRU00529"/>
    </source>
</evidence>
<dbReference type="InterPro" id="IPR000241">
    <property type="entry name" value="RlmKL-like_Mtase"/>
</dbReference>
<dbReference type="Pfam" id="PF01170">
    <property type="entry name" value="UPF0020"/>
    <property type="match status" value="1"/>
</dbReference>
<dbReference type="GO" id="GO:0008168">
    <property type="term" value="F:methyltransferase activity"/>
    <property type="evidence" value="ECO:0007669"/>
    <property type="project" value="UniProtKB-KW"/>
</dbReference>
<dbReference type="Gene3D" id="3.40.50.150">
    <property type="entry name" value="Vaccinia Virus protein VP39"/>
    <property type="match status" value="1"/>
</dbReference>
<evidence type="ECO:0000259" key="4">
    <source>
        <dbReference type="PROSITE" id="PS51165"/>
    </source>
</evidence>
<dbReference type="InterPro" id="IPR054170">
    <property type="entry name" value="RlmL_1st"/>
</dbReference>
<dbReference type="CDD" id="cd11715">
    <property type="entry name" value="THUMP_AdoMetMT"/>
    <property type="match status" value="1"/>
</dbReference>
<dbReference type="PRINTS" id="PR00507">
    <property type="entry name" value="N12N6MTFRASE"/>
</dbReference>
<dbReference type="SMART" id="SM00981">
    <property type="entry name" value="THUMP"/>
    <property type="match status" value="1"/>
</dbReference>
<evidence type="ECO:0000256" key="2">
    <source>
        <dbReference type="ARBA" id="ARBA00022679"/>
    </source>
</evidence>
<dbReference type="InterPro" id="IPR004114">
    <property type="entry name" value="THUMP_dom"/>
</dbReference>
<dbReference type="InterPro" id="IPR029063">
    <property type="entry name" value="SAM-dependent_MTases_sf"/>
</dbReference>
<evidence type="ECO:0000313" key="5">
    <source>
        <dbReference type="EMBL" id="MEC0239136.1"/>
    </source>
</evidence>
<dbReference type="Pfam" id="PF22020">
    <property type="entry name" value="RlmL_1st"/>
    <property type="match status" value="1"/>
</dbReference>
<organism evidence="5 6">
    <name type="scientific">Paenibacillus dokdonensis</name>
    <dbReference type="NCBI Taxonomy" id="2567944"/>
    <lineage>
        <taxon>Bacteria</taxon>
        <taxon>Bacillati</taxon>
        <taxon>Bacillota</taxon>
        <taxon>Bacilli</taxon>
        <taxon>Bacillales</taxon>
        <taxon>Paenibacillaceae</taxon>
        <taxon>Paenibacillus</taxon>
    </lineage>
</organism>
<sequence length="379" mass="42728">MPRLQLIATAPMGLEAIVARELKDLGYNDLEVENGRVTFAGDFKDICRCNLWLRTSDRILVKIGEFPAKTFDELFEGTKALPWEDWIPADGEFPVEGRSHHSQLSSVPACQGIVKKAIVEKLKQSYHTDWFQEIGARYVIEVNLHKDMALLTLDTTGPALHKRGYRKLVTEAPIKETMAAAMLQLSRWNASRPLYDPCCGSGTILIEAALMGWNIAPGLRRSFPSEHWRIIPENLWAEAREEAFDSVQDDEPLQLTGSDIDPQAIEVAKAAAKSAGFGREITFNVLPAAKAKPEGEYGCLITNPPYGERLSEKNEVEKLIRQLGNTAAQLPTWSFFAISPTKQFEHYFGRKADKRRKLYNGRIECQYLQFLGPLPPRKR</sequence>
<protein>
    <submittedName>
        <fullName evidence="5">Class I SAM-dependent RNA methyltransferase</fullName>
    </submittedName>
</protein>
<keyword evidence="1 5" id="KW-0489">Methyltransferase</keyword>
<dbReference type="SUPFAM" id="SSF53335">
    <property type="entry name" value="S-adenosyl-L-methionine-dependent methyltransferases"/>
    <property type="match status" value="1"/>
</dbReference>